<organism evidence="2 3">
    <name type="scientific">Tripterygium wilfordii</name>
    <name type="common">Thunder God vine</name>
    <dbReference type="NCBI Taxonomy" id="458696"/>
    <lineage>
        <taxon>Eukaryota</taxon>
        <taxon>Viridiplantae</taxon>
        <taxon>Streptophyta</taxon>
        <taxon>Embryophyta</taxon>
        <taxon>Tracheophyta</taxon>
        <taxon>Spermatophyta</taxon>
        <taxon>Magnoliopsida</taxon>
        <taxon>eudicotyledons</taxon>
        <taxon>Gunneridae</taxon>
        <taxon>Pentapetalae</taxon>
        <taxon>rosids</taxon>
        <taxon>fabids</taxon>
        <taxon>Celastrales</taxon>
        <taxon>Celastraceae</taxon>
        <taxon>Tripterygium</taxon>
    </lineage>
</organism>
<feature type="compositionally biased region" description="Basic and acidic residues" evidence="1">
    <location>
        <begin position="199"/>
        <end position="210"/>
    </location>
</feature>
<keyword evidence="3" id="KW-1185">Reference proteome</keyword>
<feature type="compositionally biased region" description="Low complexity" evidence="1">
    <location>
        <begin position="11"/>
        <end position="22"/>
    </location>
</feature>
<reference evidence="2 3" key="1">
    <citation type="journal article" date="2020" name="Nat. Commun.">
        <title>Genome of Tripterygium wilfordii and identification of cytochrome P450 involved in triptolide biosynthesis.</title>
        <authorList>
            <person name="Tu L."/>
            <person name="Su P."/>
            <person name="Zhang Z."/>
            <person name="Gao L."/>
            <person name="Wang J."/>
            <person name="Hu T."/>
            <person name="Zhou J."/>
            <person name="Zhang Y."/>
            <person name="Zhao Y."/>
            <person name="Liu Y."/>
            <person name="Song Y."/>
            <person name="Tong Y."/>
            <person name="Lu Y."/>
            <person name="Yang J."/>
            <person name="Xu C."/>
            <person name="Jia M."/>
            <person name="Peters R.J."/>
            <person name="Huang L."/>
            <person name="Gao W."/>
        </authorList>
    </citation>
    <scope>NUCLEOTIDE SEQUENCE [LARGE SCALE GENOMIC DNA]</scope>
    <source>
        <strain evidence="3">cv. XIE 37</strain>
        <tissue evidence="2">Leaf</tissue>
    </source>
</reference>
<dbReference type="InParanoid" id="A0A7J7D7F3"/>
<feature type="region of interest" description="Disordered" evidence="1">
    <location>
        <begin position="1"/>
        <end position="67"/>
    </location>
</feature>
<dbReference type="FunCoup" id="A0A7J7D7F3">
    <property type="interactions" value="497"/>
</dbReference>
<proteinExistence type="predicted"/>
<gene>
    <name evidence="2" type="ORF">HS088_TW09G00297</name>
</gene>
<dbReference type="PANTHER" id="PTHR33871">
    <property type="entry name" value="OS05G0503100 PROTEIN-RELATED"/>
    <property type="match status" value="1"/>
</dbReference>
<evidence type="ECO:0000313" key="3">
    <source>
        <dbReference type="Proteomes" id="UP000593562"/>
    </source>
</evidence>
<evidence type="ECO:0000256" key="1">
    <source>
        <dbReference type="SAM" id="MobiDB-lite"/>
    </source>
</evidence>
<feature type="compositionally biased region" description="Polar residues" evidence="1">
    <location>
        <begin position="216"/>
        <end position="236"/>
    </location>
</feature>
<dbReference type="Proteomes" id="UP000593562">
    <property type="component" value="Unassembled WGS sequence"/>
</dbReference>
<dbReference type="EMBL" id="JAAARO010000009">
    <property type="protein sequence ID" value="KAF5742253.1"/>
    <property type="molecule type" value="Genomic_DNA"/>
</dbReference>
<feature type="compositionally biased region" description="Basic and acidic residues" evidence="1">
    <location>
        <begin position="149"/>
        <end position="168"/>
    </location>
</feature>
<feature type="region of interest" description="Disordered" evidence="1">
    <location>
        <begin position="109"/>
        <end position="275"/>
    </location>
</feature>
<evidence type="ECO:0000313" key="2">
    <source>
        <dbReference type="EMBL" id="KAF5742253.1"/>
    </source>
</evidence>
<dbReference type="PANTHER" id="PTHR33871:SF1">
    <property type="entry name" value="OS05G0503100 PROTEIN"/>
    <property type="match status" value="1"/>
</dbReference>
<protein>
    <submittedName>
        <fullName evidence="2">Serine/arginine repetitive matrix protein 1</fullName>
    </submittedName>
</protein>
<comment type="caution">
    <text evidence="2">The sequence shown here is derived from an EMBL/GenBank/DDBJ whole genome shotgun (WGS) entry which is preliminary data.</text>
</comment>
<dbReference type="AlphaFoldDB" id="A0A7J7D7F3"/>
<feature type="compositionally biased region" description="Polar residues" evidence="1">
    <location>
        <begin position="261"/>
        <end position="273"/>
    </location>
</feature>
<name>A0A7J7D7F3_TRIWF</name>
<sequence length="286" mass="30808">MGCCGSTDRASSSSQKHQSSYESAHESRAPPPSAEEETVKEVLSVTPEPKPIPPTRATSIANNTKEEECKKNWVEPILADNVKESNGFKVEQGLQEEVSEVSEICSLSLSESVSTAITDKRDDEDEVRQRVARSPAKSASRNGYSGDSGPKRERVVGRSPTRRSEHSPAKRNGAIGGGSVRMVHSREVGQFTRGGSRPDLSRRDPGESSGRRTGLSAANRSTPGRSPSTRKTNQSPGRARLDPTGNGGRKVEEQSVDGNKRPSSTAATTNESLENPLVSMECFIFL</sequence>
<dbReference type="OrthoDB" id="1922230at2759"/>
<accession>A0A7J7D7F3</accession>